<dbReference type="PANTHER" id="PTHR43391">
    <property type="entry name" value="RETINOL DEHYDROGENASE-RELATED"/>
    <property type="match status" value="1"/>
</dbReference>
<comment type="similarity">
    <text evidence="1 4">Belongs to the short-chain dehydrogenases/reductases (SDR) family.</text>
</comment>
<dbReference type="PANTHER" id="PTHR43391:SF14">
    <property type="entry name" value="DEHYDROGENASE_REDUCTASE SDR FAMILY PROTEIN 7-LIKE"/>
    <property type="match status" value="1"/>
</dbReference>
<evidence type="ECO:0000256" key="2">
    <source>
        <dbReference type="ARBA" id="ARBA00022857"/>
    </source>
</evidence>
<dbReference type="OrthoDB" id="1999550at2"/>
<feature type="region of interest" description="Disordered" evidence="5">
    <location>
        <begin position="204"/>
        <end position="228"/>
    </location>
</feature>
<dbReference type="Proteomes" id="UP000183995">
    <property type="component" value="Unassembled WGS sequence"/>
</dbReference>
<dbReference type="Gene3D" id="3.40.50.720">
    <property type="entry name" value="NAD(P)-binding Rossmann-like Domain"/>
    <property type="match status" value="1"/>
</dbReference>
<protein>
    <submittedName>
        <fullName evidence="6">NADP-dependent 3-hydroxy acid dehydrogenase YdfG</fullName>
    </submittedName>
</protein>
<dbReference type="PRINTS" id="PR00080">
    <property type="entry name" value="SDRFAMILY"/>
</dbReference>
<keyword evidence="7" id="KW-1185">Reference proteome</keyword>
<reference evidence="6 7" key="1">
    <citation type="submission" date="2016-11" db="EMBL/GenBank/DDBJ databases">
        <authorList>
            <person name="Jaros S."/>
            <person name="Januszkiewicz K."/>
            <person name="Wedrychowicz H."/>
        </authorList>
    </citation>
    <scope>NUCLEOTIDE SEQUENCE [LARGE SCALE GENOMIC DNA]</scope>
    <source>
        <strain evidence="6 7">DSM 10068</strain>
    </source>
</reference>
<dbReference type="SUPFAM" id="SSF51735">
    <property type="entry name" value="NAD(P)-binding Rossmann-fold domains"/>
    <property type="match status" value="1"/>
</dbReference>
<dbReference type="CDD" id="cd05233">
    <property type="entry name" value="SDR_c"/>
    <property type="match status" value="1"/>
</dbReference>
<dbReference type="InterPro" id="IPR002347">
    <property type="entry name" value="SDR_fam"/>
</dbReference>
<dbReference type="EMBL" id="FQXV01000018">
    <property type="protein sequence ID" value="SHI22537.1"/>
    <property type="molecule type" value="Genomic_DNA"/>
</dbReference>
<accession>A0A1M5ZEA2</accession>
<evidence type="ECO:0000256" key="4">
    <source>
        <dbReference type="RuleBase" id="RU000363"/>
    </source>
</evidence>
<dbReference type="PRINTS" id="PR00081">
    <property type="entry name" value="GDHRDH"/>
</dbReference>
<dbReference type="STRING" id="1123282.SAMN02745823_03589"/>
<sequence length="310" mass="33211">MDNLKGKVAFITGAASGIGLGIAKACGRAGMKVVIADIRQKAIDEVLPFFKEKGWPVLGVQLDVTDREAYAKAADEVERIFGNIHVLINNAGVEAPMGPVWNNTFKDCDFIFGVSFMGVLNGIITIVPRILKHGEGGHVVSTASQSGLYVVPGAALYCAIKAGILGLMETLASDLRGTNVGASAFCPGPVVGNLSATSKEVRPDILQNDGPAAPPLQRKTEAPSGEAPDFSKLLMSAEEAGERVVRGIKRGDLYILTHTEFKESMQQKTDAILRAYPDQPMNPDFRKAFSFLTYNPVYESQTTPGAPDWE</sequence>
<dbReference type="AlphaFoldDB" id="A0A1M5ZEA2"/>
<evidence type="ECO:0000256" key="5">
    <source>
        <dbReference type="SAM" id="MobiDB-lite"/>
    </source>
</evidence>
<dbReference type="Pfam" id="PF00106">
    <property type="entry name" value="adh_short"/>
    <property type="match status" value="1"/>
</dbReference>
<dbReference type="RefSeq" id="WP_159435461.1">
    <property type="nucleotide sequence ID" value="NZ_FQXV01000018.1"/>
</dbReference>
<evidence type="ECO:0000256" key="3">
    <source>
        <dbReference type="ARBA" id="ARBA00023002"/>
    </source>
</evidence>
<organism evidence="6 7">
    <name type="scientific">Sporobacter termitidis DSM 10068</name>
    <dbReference type="NCBI Taxonomy" id="1123282"/>
    <lineage>
        <taxon>Bacteria</taxon>
        <taxon>Bacillati</taxon>
        <taxon>Bacillota</taxon>
        <taxon>Clostridia</taxon>
        <taxon>Eubacteriales</taxon>
        <taxon>Oscillospiraceae</taxon>
        <taxon>Sporobacter</taxon>
    </lineage>
</organism>
<evidence type="ECO:0000256" key="1">
    <source>
        <dbReference type="ARBA" id="ARBA00006484"/>
    </source>
</evidence>
<keyword evidence="3" id="KW-0560">Oxidoreductase</keyword>
<proteinExistence type="inferred from homology"/>
<evidence type="ECO:0000313" key="7">
    <source>
        <dbReference type="Proteomes" id="UP000183995"/>
    </source>
</evidence>
<gene>
    <name evidence="6" type="ORF">SAMN02745823_03589</name>
</gene>
<evidence type="ECO:0000313" key="6">
    <source>
        <dbReference type="EMBL" id="SHI22537.1"/>
    </source>
</evidence>
<name>A0A1M5ZEA2_9FIRM</name>
<dbReference type="InterPro" id="IPR036291">
    <property type="entry name" value="NAD(P)-bd_dom_sf"/>
</dbReference>
<keyword evidence="2" id="KW-0521">NADP</keyword>
<dbReference type="GO" id="GO:0016491">
    <property type="term" value="F:oxidoreductase activity"/>
    <property type="evidence" value="ECO:0007669"/>
    <property type="project" value="UniProtKB-KW"/>
</dbReference>